<evidence type="ECO:0000313" key="1">
    <source>
        <dbReference type="EMBL" id="NYG08691.1"/>
    </source>
</evidence>
<dbReference type="RefSeq" id="WP_238338113.1">
    <property type="nucleotide sequence ID" value="NZ_JACCAB010000001.1"/>
</dbReference>
<reference evidence="1 2" key="1">
    <citation type="submission" date="2020-07" db="EMBL/GenBank/DDBJ databases">
        <title>Sequencing the genomes of 1000 actinobacteria strains.</title>
        <authorList>
            <person name="Klenk H.-P."/>
        </authorList>
    </citation>
    <scope>NUCLEOTIDE SEQUENCE [LARGE SCALE GENOMIC DNA]</scope>
    <source>
        <strain evidence="1 2">DSM 23987</strain>
    </source>
</reference>
<evidence type="ECO:0000313" key="2">
    <source>
        <dbReference type="Proteomes" id="UP000573599"/>
    </source>
</evidence>
<evidence type="ECO:0008006" key="3">
    <source>
        <dbReference type="Google" id="ProtNLM"/>
    </source>
</evidence>
<dbReference type="EMBL" id="JACCAB010000001">
    <property type="protein sequence ID" value="NYG08691.1"/>
    <property type="molecule type" value="Genomic_DNA"/>
</dbReference>
<dbReference type="Gene3D" id="1.10.357.10">
    <property type="entry name" value="Tetracycline Repressor, domain 2"/>
    <property type="match status" value="1"/>
</dbReference>
<proteinExistence type="predicted"/>
<comment type="caution">
    <text evidence="1">The sequence shown here is derived from an EMBL/GenBank/DDBJ whole genome shotgun (WGS) entry which is preliminary data.</text>
</comment>
<dbReference type="AlphaFoldDB" id="A0A852WM87"/>
<sequence>MRALWDRALAGEGDEPAEQRSDAVAVALAATEPREVVAHWARLTAEVGPRAAPLLALVRTAAQLDPEAAALWAEINRGRAQRMTHNAAILEAGGHLRPGVSVAQARDVLLLYSTLYEPLVMEAGWSLEQLVDFTERGLVAHLLVATDPRT</sequence>
<keyword evidence="2" id="KW-1185">Reference proteome</keyword>
<dbReference type="Proteomes" id="UP000573599">
    <property type="component" value="Unassembled WGS sequence"/>
</dbReference>
<name>A0A852WM87_9MICO</name>
<organism evidence="1 2">
    <name type="scientific">Pedococcus badiiscoriae</name>
    <dbReference type="NCBI Taxonomy" id="642776"/>
    <lineage>
        <taxon>Bacteria</taxon>
        <taxon>Bacillati</taxon>
        <taxon>Actinomycetota</taxon>
        <taxon>Actinomycetes</taxon>
        <taxon>Micrococcales</taxon>
        <taxon>Intrasporangiaceae</taxon>
        <taxon>Pedococcus</taxon>
    </lineage>
</organism>
<gene>
    <name evidence="1" type="ORF">BJ986_003178</name>
</gene>
<protein>
    <recommendedName>
        <fullName evidence="3">TetR family transcriptional regulator</fullName>
    </recommendedName>
</protein>
<accession>A0A852WM87</accession>